<dbReference type="OrthoDB" id="1747274at2759"/>
<evidence type="ECO:0000256" key="6">
    <source>
        <dbReference type="ARBA" id="ARBA00023204"/>
    </source>
</evidence>
<dbReference type="FunFam" id="3.30.1490.100:FF:000010">
    <property type="entry name" value="DNA-directed polymerase kappa"/>
    <property type="match status" value="1"/>
</dbReference>
<evidence type="ECO:0000313" key="12">
    <source>
        <dbReference type="Proteomes" id="UP000265663"/>
    </source>
</evidence>
<dbReference type="GO" id="GO:0005634">
    <property type="term" value="C:nucleus"/>
    <property type="evidence" value="ECO:0007669"/>
    <property type="project" value="TreeGrafter"/>
</dbReference>
<dbReference type="AlphaFoldDB" id="A0A3M7MCS6"/>
<sequence length="623" mass="70422">MTPSVPSRDIPDHPPPAPPARTASSEHDSLKYHLLGPSLTKAGQDSVDQTKVSEIIYNASKGSKFFNNEETKDKNLTEKINKILAKRQQLDKLDLASDLRRADDYIAELELSRDLSQVVVHLDCDAFYAAVEELDRPELKHVPFAVGKGVLTTCNYHARKFGCRSGMAGFVAMKLCPQLICVPMNFPKYMAKAEEVRQVLALYDPGFESASCDEAYLNLTEYCKEHHLTPEEAVSRMRAHVYEKARITVSAGIAANAKLAKVCSNINKPNGQFLLSSDRQQIMEFMKTLPTRKVNGIGRVFERELDAIGVKTCGDIYAHRAYLAKLFGQKAFQFLMQCYLGLGRTVIKRAEDYERKSVGTETTFKELQSPDALRGKLRHIAEELEGDLKRTEYKGKTLCIKIKLHTYEMHTRQTTPPFAIHKADDLYKYSLPMLTKLMKEIPNMKLRLMGLRVTHIISTKKPGIDFFGRAAKTPSLTPNPTTPKDEAAWETWPEEEFEEAARQERNDEMNELEILSQEQELQDIQQQQTSEAQWACPICSIPQPPDDMSFNAHIDYCLSKRTIKEVVKSTAPPPPPLSTLEKQSSMSKPMQKKGKRGRPKSETQGSEEQAREKRRAFFSLGNG</sequence>
<dbReference type="GO" id="GO:0070987">
    <property type="term" value="P:error-free translesion synthesis"/>
    <property type="evidence" value="ECO:0007669"/>
    <property type="project" value="UniProtKB-ARBA"/>
</dbReference>
<dbReference type="NCBIfam" id="NF002677">
    <property type="entry name" value="PRK02406.1"/>
    <property type="match status" value="1"/>
</dbReference>
<dbReference type="GO" id="GO:0042276">
    <property type="term" value="P:error-prone translesion synthesis"/>
    <property type="evidence" value="ECO:0007669"/>
    <property type="project" value="TreeGrafter"/>
</dbReference>
<keyword evidence="4 7" id="KW-0863">Zinc-finger</keyword>
<feature type="region of interest" description="Disordered" evidence="8">
    <location>
        <begin position="567"/>
        <end position="623"/>
    </location>
</feature>
<accession>A0A3M7MCS6</accession>
<evidence type="ECO:0000259" key="10">
    <source>
        <dbReference type="PROSITE" id="PS51908"/>
    </source>
</evidence>
<dbReference type="InterPro" id="IPR001126">
    <property type="entry name" value="UmuC"/>
</dbReference>
<dbReference type="FunFam" id="3.40.1170.60:FF:000012">
    <property type="entry name" value="Putative DNA-directed polymerase kappa"/>
    <property type="match status" value="1"/>
</dbReference>
<reference evidence="11 12" key="1">
    <citation type="journal article" date="2014" name="PLoS ONE">
        <title>De novo Genome Assembly of the Fungal Plant Pathogen Pyrenophora semeniperda.</title>
        <authorList>
            <person name="Soliai M.M."/>
            <person name="Meyer S.E."/>
            <person name="Udall J.A."/>
            <person name="Elzinga D.E."/>
            <person name="Hermansen R.A."/>
            <person name="Bodily P.M."/>
            <person name="Hart A.A."/>
            <person name="Coleman C.E."/>
        </authorList>
    </citation>
    <scope>NUCLEOTIDE SEQUENCE [LARGE SCALE GENOMIC DNA]</scope>
    <source>
        <strain evidence="11 12">CCB06</strain>
        <tissue evidence="11">Mycelium</tissue>
    </source>
</reference>
<protein>
    <recommendedName>
        <fullName evidence="1">DNA polymerase kappa</fullName>
    </recommendedName>
</protein>
<feature type="region of interest" description="Disordered" evidence="8">
    <location>
        <begin position="470"/>
        <end position="490"/>
    </location>
</feature>
<dbReference type="InterPro" id="IPR036775">
    <property type="entry name" value="DNA_pol_Y-fam_lit_finger_sf"/>
</dbReference>
<dbReference type="Pfam" id="PF11799">
    <property type="entry name" value="IMS_C"/>
    <property type="match status" value="1"/>
</dbReference>
<dbReference type="GO" id="GO:0003684">
    <property type="term" value="F:damaged DNA binding"/>
    <property type="evidence" value="ECO:0007669"/>
    <property type="project" value="InterPro"/>
</dbReference>
<evidence type="ECO:0000256" key="1">
    <source>
        <dbReference type="ARBA" id="ARBA00016178"/>
    </source>
</evidence>
<evidence type="ECO:0000256" key="8">
    <source>
        <dbReference type="SAM" id="MobiDB-lite"/>
    </source>
</evidence>
<feature type="domain" description="UmuC" evidence="9">
    <location>
        <begin position="119"/>
        <end position="298"/>
    </location>
</feature>
<evidence type="ECO:0000256" key="5">
    <source>
        <dbReference type="ARBA" id="ARBA00022833"/>
    </source>
</evidence>
<feature type="domain" description="UBZ4-type" evidence="10">
    <location>
        <begin position="533"/>
        <end position="562"/>
    </location>
</feature>
<dbReference type="Gene3D" id="3.30.70.270">
    <property type="match status" value="2"/>
</dbReference>
<feature type="region of interest" description="Disordered" evidence="8">
    <location>
        <begin position="1"/>
        <end position="28"/>
    </location>
</feature>
<evidence type="ECO:0000256" key="2">
    <source>
        <dbReference type="ARBA" id="ARBA00022723"/>
    </source>
</evidence>
<dbReference type="FunFam" id="1.10.150.810:FF:000001">
    <property type="entry name" value="DNA polymerase kappa"/>
    <property type="match status" value="1"/>
</dbReference>
<keyword evidence="6 7" id="KW-0234">DNA repair</keyword>
<dbReference type="Gene3D" id="3.30.1490.100">
    <property type="entry name" value="DNA polymerase, Y-family, little finger domain"/>
    <property type="match status" value="1"/>
</dbReference>
<dbReference type="GO" id="GO:0003887">
    <property type="term" value="F:DNA-directed DNA polymerase activity"/>
    <property type="evidence" value="ECO:0007669"/>
    <property type="project" value="InterPro"/>
</dbReference>
<organism evidence="11 12">
    <name type="scientific">Pyrenophora seminiperda CCB06</name>
    <dbReference type="NCBI Taxonomy" id="1302712"/>
    <lineage>
        <taxon>Eukaryota</taxon>
        <taxon>Fungi</taxon>
        <taxon>Dikarya</taxon>
        <taxon>Ascomycota</taxon>
        <taxon>Pezizomycotina</taxon>
        <taxon>Dothideomycetes</taxon>
        <taxon>Pleosporomycetidae</taxon>
        <taxon>Pleosporales</taxon>
        <taxon>Pleosporineae</taxon>
        <taxon>Pleosporaceae</taxon>
        <taxon>Pyrenophora</taxon>
    </lineage>
</organism>
<evidence type="ECO:0000313" key="11">
    <source>
        <dbReference type="EMBL" id="RMZ72316.1"/>
    </source>
</evidence>
<dbReference type="Gene3D" id="1.10.150.810">
    <property type="match status" value="1"/>
</dbReference>
<gene>
    <name evidence="11" type="ORF">GMOD_00007337</name>
</gene>
<dbReference type="Gene3D" id="1.10.150.20">
    <property type="entry name" value="5' to 3' exonuclease, C-terminal subdomain"/>
    <property type="match status" value="1"/>
</dbReference>
<evidence type="ECO:0000256" key="4">
    <source>
        <dbReference type="ARBA" id="ARBA00022771"/>
    </source>
</evidence>
<dbReference type="GO" id="GO:0006281">
    <property type="term" value="P:DNA repair"/>
    <property type="evidence" value="ECO:0007669"/>
    <property type="project" value="UniProtKB-KW"/>
</dbReference>
<dbReference type="CDD" id="cd03586">
    <property type="entry name" value="PolY_Pol_IV_kappa"/>
    <property type="match status" value="1"/>
</dbReference>
<proteinExistence type="predicted"/>
<evidence type="ECO:0000256" key="3">
    <source>
        <dbReference type="ARBA" id="ARBA00022763"/>
    </source>
</evidence>
<dbReference type="FunFam" id="1.10.150.20:FF:000039">
    <property type="entry name" value="Polymerase (DNA directed) kappa"/>
    <property type="match status" value="1"/>
</dbReference>
<dbReference type="PROSITE" id="PS51908">
    <property type="entry name" value="ZF_UBZ4"/>
    <property type="match status" value="1"/>
</dbReference>
<keyword evidence="3 7" id="KW-0227">DNA damage</keyword>
<dbReference type="SUPFAM" id="SSF100879">
    <property type="entry name" value="Lesion bypass DNA polymerase (Y-family), little finger domain"/>
    <property type="match status" value="1"/>
</dbReference>
<name>A0A3M7MCS6_9PLEO</name>
<keyword evidence="2" id="KW-0479">Metal-binding</keyword>
<dbReference type="SUPFAM" id="SSF56672">
    <property type="entry name" value="DNA/RNA polymerases"/>
    <property type="match status" value="1"/>
</dbReference>
<evidence type="ECO:0000259" key="9">
    <source>
        <dbReference type="PROSITE" id="PS50173"/>
    </source>
</evidence>
<dbReference type="EMBL" id="KE747829">
    <property type="protein sequence ID" value="RMZ72316.1"/>
    <property type="molecule type" value="Genomic_DNA"/>
</dbReference>
<dbReference type="PANTHER" id="PTHR11076">
    <property type="entry name" value="DNA REPAIR POLYMERASE UMUC / TRANSFERASE FAMILY MEMBER"/>
    <property type="match status" value="1"/>
</dbReference>
<keyword evidence="5" id="KW-0862">Zinc</keyword>
<dbReference type="Pfam" id="PF00817">
    <property type="entry name" value="IMS"/>
    <property type="match status" value="1"/>
</dbReference>
<evidence type="ECO:0000256" key="7">
    <source>
        <dbReference type="PROSITE-ProRule" id="PRU01256"/>
    </source>
</evidence>
<dbReference type="InterPro" id="IPR022880">
    <property type="entry name" value="DNApol_IV"/>
</dbReference>
<dbReference type="InterPro" id="IPR043128">
    <property type="entry name" value="Rev_trsase/Diguanyl_cyclase"/>
</dbReference>
<dbReference type="InterPro" id="IPR006642">
    <property type="entry name" value="Rad18_UBZ4"/>
</dbReference>
<dbReference type="PANTHER" id="PTHR11076:SF33">
    <property type="entry name" value="DNA POLYMERASE KAPPA"/>
    <property type="match status" value="1"/>
</dbReference>
<dbReference type="InterPro" id="IPR043502">
    <property type="entry name" value="DNA/RNA_pol_sf"/>
</dbReference>
<dbReference type="Gene3D" id="3.30.160.60">
    <property type="entry name" value="Classic Zinc Finger"/>
    <property type="match status" value="1"/>
</dbReference>
<dbReference type="FunFam" id="3.30.70.270:FF:000014">
    <property type="entry name" value="DNA polymerase kappa subunit"/>
    <property type="match status" value="1"/>
</dbReference>
<dbReference type="InterPro" id="IPR017961">
    <property type="entry name" value="DNA_pol_Y-fam_little_finger"/>
</dbReference>
<dbReference type="FunFam" id="1.10.150.810:FF:000003">
    <property type="entry name" value="DNA polymerase kappa subunit"/>
    <property type="match status" value="1"/>
</dbReference>
<keyword evidence="12" id="KW-1185">Reference proteome</keyword>
<dbReference type="GO" id="GO:0008270">
    <property type="term" value="F:zinc ion binding"/>
    <property type="evidence" value="ECO:0007669"/>
    <property type="project" value="UniProtKB-KW"/>
</dbReference>
<dbReference type="Proteomes" id="UP000265663">
    <property type="component" value="Unassembled WGS sequence"/>
</dbReference>
<dbReference type="PROSITE" id="PS50173">
    <property type="entry name" value="UMUC"/>
    <property type="match status" value="1"/>
</dbReference>
<dbReference type="InterPro" id="IPR050116">
    <property type="entry name" value="DNA_polymerase-Y"/>
</dbReference>
<dbReference type="Gene3D" id="3.40.1170.60">
    <property type="match status" value="1"/>
</dbReference>